<keyword evidence="4" id="KW-1185">Reference proteome</keyword>
<dbReference type="KEGG" id="mdn:JT25_009690"/>
<proteinExistence type="predicted"/>
<gene>
    <name evidence="3" type="ORF">JT25_009690</name>
</gene>
<keyword evidence="1" id="KW-0233">DNA recombination</keyword>
<dbReference type="SUPFAM" id="SSF56349">
    <property type="entry name" value="DNA breaking-rejoining enzymes"/>
    <property type="match status" value="1"/>
</dbReference>
<dbReference type="GO" id="GO:0003677">
    <property type="term" value="F:DNA binding"/>
    <property type="evidence" value="ECO:0007669"/>
    <property type="project" value="InterPro"/>
</dbReference>
<dbReference type="Gene3D" id="1.10.443.10">
    <property type="entry name" value="Intergrase catalytic core"/>
    <property type="match status" value="1"/>
</dbReference>
<name>A0A126T3V1_9GAMM</name>
<evidence type="ECO:0000259" key="2">
    <source>
        <dbReference type="PROSITE" id="PS51898"/>
    </source>
</evidence>
<dbReference type="Pfam" id="PF00589">
    <property type="entry name" value="Phage_integrase"/>
    <property type="match status" value="1"/>
</dbReference>
<feature type="domain" description="Tyr recombinase" evidence="2">
    <location>
        <begin position="1"/>
        <end position="172"/>
    </location>
</feature>
<evidence type="ECO:0000313" key="4">
    <source>
        <dbReference type="Proteomes" id="UP000030512"/>
    </source>
</evidence>
<evidence type="ECO:0000256" key="1">
    <source>
        <dbReference type="ARBA" id="ARBA00023172"/>
    </source>
</evidence>
<accession>A0A126T3V1</accession>
<dbReference type="PROSITE" id="PS51898">
    <property type="entry name" value="TYR_RECOMBINASE"/>
    <property type="match status" value="1"/>
</dbReference>
<dbReference type="Proteomes" id="UP000030512">
    <property type="component" value="Chromosome"/>
</dbReference>
<dbReference type="OrthoDB" id="102994at2"/>
<dbReference type="GO" id="GO:0015074">
    <property type="term" value="P:DNA integration"/>
    <property type="evidence" value="ECO:0007669"/>
    <property type="project" value="InterPro"/>
</dbReference>
<dbReference type="RefSeq" id="WP_062328384.1">
    <property type="nucleotide sequence ID" value="NZ_CP014476.1"/>
</dbReference>
<reference evidence="3 4" key="1">
    <citation type="journal article" date="2015" name="Environ. Microbiol.">
        <title>Methane oxidation coupled to nitrate reduction under hypoxia by the Gammaproteobacterium Methylomonas denitrificans, sp. nov. type strain FJG1.</title>
        <authorList>
            <person name="Kits K.D."/>
            <person name="Klotz M.G."/>
            <person name="Stein L.Y."/>
        </authorList>
    </citation>
    <scope>NUCLEOTIDE SEQUENCE [LARGE SCALE GENOMIC DNA]</scope>
    <source>
        <strain evidence="3 4">FJG1</strain>
    </source>
</reference>
<dbReference type="GO" id="GO:0006310">
    <property type="term" value="P:DNA recombination"/>
    <property type="evidence" value="ECO:0007669"/>
    <property type="project" value="UniProtKB-KW"/>
</dbReference>
<dbReference type="InterPro" id="IPR013762">
    <property type="entry name" value="Integrase-like_cat_sf"/>
</dbReference>
<protein>
    <recommendedName>
        <fullName evidence="2">Tyr recombinase domain-containing protein</fullName>
    </recommendedName>
</protein>
<sequence length="172" mass="19888">MIRHYILVAARSGLRVGEQRQLRWSDVEVINTIVADDGAYLPLATIKVRASTSKVRTSRELICKGGHYFNRLKKITKPKAATDLIFSVDGKTELSKRTLLYHFHKIVELADIEDRENRDLVPYSLRRYMITERIMKGLSFRQVAEMCGTSIAQIERTYYHLNDDIRMENALA</sequence>
<organism evidence="3 4">
    <name type="scientific">Methylomonas denitrificans</name>
    <dbReference type="NCBI Taxonomy" id="1538553"/>
    <lineage>
        <taxon>Bacteria</taxon>
        <taxon>Pseudomonadati</taxon>
        <taxon>Pseudomonadota</taxon>
        <taxon>Gammaproteobacteria</taxon>
        <taxon>Methylococcales</taxon>
        <taxon>Methylococcaceae</taxon>
        <taxon>Methylomonas</taxon>
    </lineage>
</organism>
<dbReference type="InterPro" id="IPR011010">
    <property type="entry name" value="DNA_brk_join_enz"/>
</dbReference>
<evidence type="ECO:0000313" key="3">
    <source>
        <dbReference type="EMBL" id="AMK76759.1"/>
    </source>
</evidence>
<dbReference type="InterPro" id="IPR002104">
    <property type="entry name" value="Integrase_catalytic"/>
</dbReference>
<dbReference type="EMBL" id="CP014476">
    <property type="protein sequence ID" value="AMK76759.1"/>
    <property type="molecule type" value="Genomic_DNA"/>
</dbReference>
<dbReference type="AlphaFoldDB" id="A0A126T3V1"/>